<sequence length="163" mass="17597">MSCGCWRYASSGVCPPSTTSTRPTEYASFWRGGLDCEQQKSARAALFSWTFCDSINPFRAEEGRLVGDKADLDVLPFPAPEAAGGAQRIVTTLRLAQNGAGLGVTHPHLQLVVIFTVELAATGQQQGDQAANHYLFHRYLLSGGKSLAACHPLYQLRTGPVSR</sequence>
<gene>
    <name evidence="1" type="ORF">AERO8C_120360</name>
</gene>
<organism evidence="1 2">
    <name type="scientific">Aeromonas veronii</name>
    <dbReference type="NCBI Taxonomy" id="654"/>
    <lineage>
        <taxon>Bacteria</taxon>
        <taxon>Pseudomonadati</taxon>
        <taxon>Pseudomonadota</taxon>
        <taxon>Gammaproteobacteria</taxon>
        <taxon>Aeromonadales</taxon>
        <taxon>Aeromonadaceae</taxon>
        <taxon>Aeromonas</taxon>
    </lineage>
</organism>
<proteinExistence type="predicted"/>
<protein>
    <submittedName>
        <fullName evidence="1">Uncharacterized protein</fullName>
    </submittedName>
</protein>
<accession>A0A653KT11</accession>
<evidence type="ECO:0000313" key="1">
    <source>
        <dbReference type="EMBL" id="VXA81863.1"/>
    </source>
</evidence>
<dbReference type="Proteomes" id="UP000439123">
    <property type="component" value="Unassembled WGS sequence"/>
</dbReference>
<dbReference type="AlphaFoldDB" id="A0A653KT11"/>
<evidence type="ECO:0000313" key="2">
    <source>
        <dbReference type="Proteomes" id="UP000439123"/>
    </source>
</evidence>
<reference evidence="1 2" key="1">
    <citation type="submission" date="2019-10" db="EMBL/GenBank/DDBJ databases">
        <authorList>
            <person name="Karimi E."/>
        </authorList>
    </citation>
    <scope>NUCLEOTIDE SEQUENCE [LARGE SCALE GENOMIC DNA]</scope>
    <source>
        <strain evidence="1">Aeromonas sp. 8C</strain>
    </source>
</reference>
<name>A0A653KT11_AERVE</name>
<dbReference type="EMBL" id="CABWLC010000004">
    <property type="protein sequence ID" value="VXA81863.1"/>
    <property type="molecule type" value="Genomic_DNA"/>
</dbReference>